<accession>A0AA88DZZ1</accession>
<reference evidence="1" key="1">
    <citation type="submission" date="2023-07" db="EMBL/GenBank/DDBJ databases">
        <title>draft genome sequence of fig (Ficus carica).</title>
        <authorList>
            <person name="Takahashi T."/>
            <person name="Nishimura K."/>
        </authorList>
    </citation>
    <scope>NUCLEOTIDE SEQUENCE</scope>
</reference>
<protein>
    <submittedName>
        <fullName evidence="1">Uncharacterized protein</fullName>
    </submittedName>
</protein>
<proteinExistence type="predicted"/>
<organism evidence="1 2">
    <name type="scientific">Ficus carica</name>
    <name type="common">Common fig</name>
    <dbReference type="NCBI Taxonomy" id="3494"/>
    <lineage>
        <taxon>Eukaryota</taxon>
        <taxon>Viridiplantae</taxon>
        <taxon>Streptophyta</taxon>
        <taxon>Embryophyta</taxon>
        <taxon>Tracheophyta</taxon>
        <taxon>Spermatophyta</taxon>
        <taxon>Magnoliopsida</taxon>
        <taxon>eudicotyledons</taxon>
        <taxon>Gunneridae</taxon>
        <taxon>Pentapetalae</taxon>
        <taxon>rosids</taxon>
        <taxon>fabids</taxon>
        <taxon>Rosales</taxon>
        <taxon>Moraceae</taxon>
        <taxon>Ficeae</taxon>
        <taxon>Ficus</taxon>
    </lineage>
</organism>
<name>A0AA88DZZ1_FICCA</name>
<evidence type="ECO:0000313" key="2">
    <source>
        <dbReference type="Proteomes" id="UP001187192"/>
    </source>
</evidence>
<gene>
    <name evidence="1" type="ORF">TIFTF001_034468</name>
</gene>
<sequence>MAAHHVVLAERKLIVHVYAVEKFQVCMASKLPRVVPIRARSGLIHDLGTQVSDLPAILDTILWRVGAADCEMWNGHQHGF</sequence>
<comment type="caution">
    <text evidence="1">The sequence shown here is derived from an EMBL/GenBank/DDBJ whole genome shotgun (WGS) entry which is preliminary data.</text>
</comment>
<dbReference type="Proteomes" id="UP001187192">
    <property type="component" value="Unassembled WGS sequence"/>
</dbReference>
<keyword evidence="2" id="KW-1185">Reference proteome</keyword>
<dbReference type="AlphaFoldDB" id="A0AA88DZZ1"/>
<dbReference type="EMBL" id="BTGU01000231">
    <property type="protein sequence ID" value="GMN65402.1"/>
    <property type="molecule type" value="Genomic_DNA"/>
</dbReference>
<evidence type="ECO:0000313" key="1">
    <source>
        <dbReference type="EMBL" id="GMN65402.1"/>
    </source>
</evidence>